<dbReference type="InterPro" id="IPR027417">
    <property type="entry name" value="P-loop_NTPase"/>
</dbReference>
<accession>A0A6C0BEI4</accession>
<dbReference type="EMBL" id="MN739144">
    <property type="protein sequence ID" value="QHS90725.1"/>
    <property type="molecule type" value="Genomic_DNA"/>
</dbReference>
<dbReference type="AlphaFoldDB" id="A0A6C0BEI4"/>
<organism evidence="2">
    <name type="scientific">viral metagenome</name>
    <dbReference type="NCBI Taxonomy" id="1070528"/>
    <lineage>
        <taxon>unclassified sequences</taxon>
        <taxon>metagenomes</taxon>
        <taxon>organismal metagenomes</taxon>
    </lineage>
</organism>
<name>A0A6C0BEI4_9ZZZZ</name>
<evidence type="ECO:0000313" key="2">
    <source>
        <dbReference type="EMBL" id="QHS90725.1"/>
    </source>
</evidence>
<dbReference type="SUPFAM" id="SSF52540">
    <property type="entry name" value="P-loop containing nucleoside triphosphate hydrolases"/>
    <property type="match status" value="2"/>
</dbReference>
<reference evidence="2" key="1">
    <citation type="journal article" date="2020" name="Nature">
        <title>Giant virus diversity and host interactions through global metagenomics.</title>
        <authorList>
            <person name="Schulz F."/>
            <person name="Roux S."/>
            <person name="Paez-Espino D."/>
            <person name="Jungbluth S."/>
            <person name="Walsh D.A."/>
            <person name="Denef V.J."/>
            <person name="McMahon K.D."/>
            <person name="Konstantinidis K.T."/>
            <person name="Eloe-Fadrosh E.A."/>
            <person name="Kyrpides N.C."/>
            <person name="Woyke T."/>
        </authorList>
    </citation>
    <scope>NUCLEOTIDE SEQUENCE</scope>
    <source>
        <strain evidence="2">GVMAG-M-3300010354-11</strain>
    </source>
</reference>
<dbReference type="GO" id="GO:0005524">
    <property type="term" value="F:ATP binding"/>
    <property type="evidence" value="ECO:0007669"/>
    <property type="project" value="InterPro"/>
</dbReference>
<dbReference type="PROSITE" id="PS51192">
    <property type="entry name" value="HELICASE_ATP_BIND_1"/>
    <property type="match status" value="1"/>
</dbReference>
<protein>
    <recommendedName>
        <fullName evidence="1">Helicase ATP-binding domain-containing protein</fullName>
    </recommendedName>
</protein>
<dbReference type="GO" id="GO:0016787">
    <property type="term" value="F:hydrolase activity"/>
    <property type="evidence" value="ECO:0007669"/>
    <property type="project" value="InterPro"/>
</dbReference>
<dbReference type="Pfam" id="PF04851">
    <property type="entry name" value="ResIII"/>
    <property type="match status" value="1"/>
</dbReference>
<dbReference type="InterPro" id="IPR006935">
    <property type="entry name" value="Helicase/UvrB_N"/>
</dbReference>
<feature type="domain" description="Helicase ATP-binding" evidence="1">
    <location>
        <begin position="48"/>
        <end position="254"/>
    </location>
</feature>
<dbReference type="Gene3D" id="3.40.50.300">
    <property type="entry name" value="P-loop containing nucleotide triphosphate hydrolases"/>
    <property type="match status" value="2"/>
</dbReference>
<evidence type="ECO:0000259" key="1">
    <source>
        <dbReference type="PROSITE" id="PS51192"/>
    </source>
</evidence>
<proteinExistence type="predicted"/>
<dbReference type="SMART" id="SM00487">
    <property type="entry name" value="DEXDc"/>
    <property type="match status" value="1"/>
</dbReference>
<sequence>MRTKSRTLTFHKYKKYEQHADTRTMDDICIGDTDFKLQVQQNFMKDWMKREKSWRNILLYHEIGSGKTCTSITMAEEYLRQNPSHKVKVILPARLRTNFFDELISPCGMNAYISREDFIRYHDSNTSVSRKRKLRSQFMKAIEEKYEIMSFEKFRASAAKAHNLKQWVEMFTHNSLVIIDEVHNLISMKYKLEQYTKMEETRIIPKKIVGINTVVFKYMLSHASNSCKFILMTATPVFDNIRQFKDLVSIMNPKIKIDENTTLNHAIDGLRGMVSYFPGTSPNAYPKVSYETHDIPMSKLQEELTIRILAAGDDDDEYKESFLAKQRQVSIACLEKNANITDKNINKVIANQDKYAPKVKALVNEIDTLKGKHMIYSNFIEKGLKIVEAALRKKGWISISDVKKKPELGAKHEYKVYALWDGSIKDAEKQMIKSVINHKSNLDGKYIRLVLGSPSVKEGVSFKHIQHLHMLDPVWNQSAKTQVEGRAIRFCSHIDIPKDHEFLKREVKVHIYVIKTESLSIEMTADEFIYDKVIPNKKQMVEIAENALKSVAIDHFLFRKLYKNGNNTPPEEQETYNKPSIIDIPEDVPLNMRPKGKEKTINSCPLKRRPDKITGLCPEGMEKKLNKHGKYCCYMIKNTRAKRMP</sequence>
<dbReference type="GO" id="GO:0003677">
    <property type="term" value="F:DNA binding"/>
    <property type="evidence" value="ECO:0007669"/>
    <property type="project" value="InterPro"/>
</dbReference>
<dbReference type="InterPro" id="IPR014001">
    <property type="entry name" value="Helicase_ATP-bd"/>
</dbReference>